<dbReference type="Proteomes" id="UP000237000">
    <property type="component" value="Unassembled WGS sequence"/>
</dbReference>
<gene>
    <name evidence="1" type="ORF">TorRG33x02_057070</name>
</gene>
<proteinExistence type="predicted"/>
<dbReference type="InParanoid" id="A0A2P5FL41"/>
<dbReference type="EMBL" id="JXTC01000024">
    <property type="protein sequence ID" value="PON98473.1"/>
    <property type="molecule type" value="Genomic_DNA"/>
</dbReference>
<reference evidence="2" key="1">
    <citation type="submission" date="2016-06" db="EMBL/GenBank/DDBJ databases">
        <title>Parallel loss of symbiosis genes in relatives of nitrogen-fixing non-legume Parasponia.</title>
        <authorList>
            <person name="Van Velzen R."/>
            <person name="Holmer R."/>
            <person name="Bu F."/>
            <person name="Rutten L."/>
            <person name="Van Zeijl A."/>
            <person name="Liu W."/>
            <person name="Santuari L."/>
            <person name="Cao Q."/>
            <person name="Sharma T."/>
            <person name="Shen D."/>
            <person name="Roswanjaya Y."/>
            <person name="Wardhani T."/>
            <person name="Kalhor M.S."/>
            <person name="Jansen J."/>
            <person name="Van den Hoogen J."/>
            <person name="Gungor B."/>
            <person name="Hartog M."/>
            <person name="Hontelez J."/>
            <person name="Verver J."/>
            <person name="Yang W.-C."/>
            <person name="Schijlen E."/>
            <person name="Repin R."/>
            <person name="Schilthuizen M."/>
            <person name="Schranz E."/>
            <person name="Heidstra R."/>
            <person name="Miyata K."/>
            <person name="Fedorova E."/>
            <person name="Kohlen W."/>
            <person name="Bisseling T."/>
            <person name="Smit S."/>
            <person name="Geurts R."/>
        </authorList>
    </citation>
    <scope>NUCLEOTIDE SEQUENCE [LARGE SCALE GENOMIC DNA]</scope>
    <source>
        <strain evidence="2">cv. RG33-2</strain>
    </source>
</reference>
<sequence length="163" mass="19519">MLLKISTRLSRAILYPIKVLFELTTNLKIFTRPRRTLLDLVEKSRKLVNYSTRLSRARLGPVEIGVLYTLWCSRDLSFPSPKTHFRVWLFKPFRDLRKYQNPKLAKPKFSEVKRRFSLISKFSTRRVIHGERDHHLSLFRLCGHLSLFFCFLEIYVTMKKTRT</sequence>
<dbReference type="AlphaFoldDB" id="A0A2P5FL41"/>
<accession>A0A2P5FL41</accession>
<evidence type="ECO:0000313" key="1">
    <source>
        <dbReference type="EMBL" id="PON98473.1"/>
    </source>
</evidence>
<organism evidence="1 2">
    <name type="scientific">Trema orientale</name>
    <name type="common">Charcoal tree</name>
    <name type="synonym">Celtis orientalis</name>
    <dbReference type="NCBI Taxonomy" id="63057"/>
    <lineage>
        <taxon>Eukaryota</taxon>
        <taxon>Viridiplantae</taxon>
        <taxon>Streptophyta</taxon>
        <taxon>Embryophyta</taxon>
        <taxon>Tracheophyta</taxon>
        <taxon>Spermatophyta</taxon>
        <taxon>Magnoliopsida</taxon>
        <taxon>eudicotyledons</taxon>
        <taxon>Gunneridae</taxon>
        <taxon>Pentapetalae</taxon>
        <taxon>rosids</taxon>
        <taxon>fabids</taxon>
        <taxon>Rosales</taxon>
        <taxon>Cannabaceae</taxon>
        <taxon>Trema</taxon>
    </lineage>
</organism>
<keyword evidence="2" id="KW-1185">Reference proteome</keyword>
<name>A0A2P5FL41_TREOI</name>
<protein>
    <submittedName>
        <fullName evidence="1">Uncharacterized protein</fullName>
    </submittedName>
</protein>
<comment type="caution">
    <text evidence="1">The sequence shown here is derived from an EMBL/GenBank/DDBJ whole genome shotgun (WGS) entry which is preliminary data.</text>
</comment>
<evidence type="ECO:0000313" key="2">
    <source>
        <dbReference type="Proteomes" id="UP000237000"/>
    </source>
</evidence>